<protein>
    <submittedName>
        <fullName evidence="2">Uncharacterized protein</fullName>
    </submittedName>
</protein>
<reference evidence="2" key="1">
    <citation type="submission" date="2022-09" db="EMBL/GenBank/DDBJ databases">
        <title>Aureispira anguillicida sp. nov., isolated from Leptocephalus of Japanese eel Anguilla japonica.</title>
        <authorList>
            <person name="Yuasa K."/>
            <person name="Mekata T."/>
            <person name="Ikunari K."/>
        </authorList>
    </citation>
    <scope>NUCLEOTIDE SEQUENCE</scope>
    <source>
        <strain evidence="2">EL160426</strain>
    </source>
</reference>
<feature type="chain" id="PRO_5037355782" evidence="1">
    <location>
        <begin position="21"/>
        <end position="139"/>
    </location>
</feature>
<evidence type="ECO:0000313" key="3">
    <source>
        <dbReference type="Proteomes" id="UP001060919"/>
    </source>
</evidence>
<dbReference type="EMBL" id="AP026867">
    <property type="protein sequence ID" value="BDS12193.1"/>
    <property type="molecule type" value="Genomic_DNA"/>
</dbReference>
<feature type="signal peptide" evidence="1">
    <location>
        <begin position="1"/>
        <end position="20"/>
    </location>
</feature>
<dbReference type="RefSeq" id="WP_264793297.1">
    <property type="nucleotide sequence ID" value="NZ_AP026867.1"/>
</dbReference>
<evidence type="ECO:0000256" key="1">
    <source>
        <dbReference type="SAM" id="SignalP"/>
    </source>
</evidence>
<keyword evidence="1" id="KW-0732">Signal</keyword>
<sequence>MKKIFTLLIFCCLAAQITFAQSQKTFVKSLATQASTVVLNLDGATNITEWDEQFIRVTTTIELTNFNEEILKRLVAVGRYTLETTTKDGVMTVNMPKLATKVTIKGQLLNEVLNYEILVPKGITIETSSDYDSNTDTVN</sequence>
<keyword evidence="3" id="KW-1185">Reference proteome</keyword>
<gene>
    <name evidence="2" type="ORF">AsAng_0029080</name>
</gene>
<organism evidence="2 3">
    <name type="scientific">Aureispira anguillae</name>
    <dbReference type="NCBI Taxonomy" id="2864201"/>
    <lineage>
        <taxon>Bacteria</taxon>
        <taxon>Pseudomonadati</taxon>
        <taxon>Bacteroidota</taxon>
        <taxon>Saprospiria</taxon>
        <taxon>Saprospirales</taxon>
        <taxon>Saprospiraceae</taxon>
        <taxon>Aureispira</taxon>
    </lineage>
</organism>
<accession>A0A915YFJ1</accession>
<name>A0A915YFJ1_9BACT</name>
<dbReference type="KEGG" id="aup:AsAng_0029080"/>
<dbReference type="AlphaFoldDB" id="A0A915YFJ1"/>
<proteinExistence type="predicted"/>
<evidence type="ECO:0000313" key="2">
    <source>
        <dbReference type="EMBL" id="BDS12193.1"/>
    </source>
</evidence>
<dbReference type="Proteomes" id="UP001060919">
    <property type="component" value="Chromosome"/>
</dbReference>